<dbReference type="Gene3D" id="1.10.510.10">
    <property type="entry name" value="Transferase(Phosphotransferase) domain 1"/>
    <property type="match status" value="1"/>
</dbReference>
<comment type="caution">
    <text evidence="8">The sequence shown here is derived from an EMBL/GenBank/DDBJ whole genome shotgun (WGS) entry which is preliminary data.</text>
</comment>
<dbReference type="InterPro" id="IPR000719">
    <property type="entry name" value="Prot_kinase_dom"/>
</dbReference>
<keyword evidence="1 8" id="KW-0808">Transferase</keyword>
<keyword evidence="9" id="KW-1185">Reference proteome</keyword>
<sequence>MSGPTRVGPYRVLERLGSGGMGTVYRARSGGRDVAVKTVHAEFAGSREFRERFRQEVHLVRRVRSAHVPRFVGADTEAPVPWLATELVRGASLDRIIGSGPLTGGRAAVLATGVLAALRDLHAQGVMHRDLKPGNVLLGPDGPRVVDFGIARALDGTALTRTGGVVGSSGWIAPERHVHGLSTPAADVFAWGALVAYATTGRPPFGRGAPQVVTARVLGAEPDLDGVPEPLRPLVEAALVKEVDRRPDAAWLLERLLEHDPAARRWLAARPRPRRWRRGPIVAAGAMAVVLAATAGLVAARPWEDTGAETEPEALTEGTSEVGGTSTDPFAEAARDRGSNIGYVVEAAAIVDLGTRGWDEDVDRGPHGRFVLDPGPASSSMTVEGMEARDEGVAMTFAAARGNGPVIDGAWFTVVSPEGEVVPASEEGAFGERGRLVFEGAPDRGLLVLTSPDHEEDVRGHPPVGVCYDLADGIFSTVYEDCS</sequence>
<dbReference type="Proteomes" id="UP001585053">
    <property type="component" value="Unassembled WGS sequence"/>
</dbReference>
<dbReference type="PROSITE" id="PS50011">
    <property type="entry name" value="PROTEIN_KINASE_DOM"/>
    <property type="match status" value="1"/>
</dbReference>
<keyword evidence="4 5" id="KW-0067">ATP-binding</keyword>
<feature type="binding site" evidence="5">
    <location>
        <position position="37"/>
    </location>
    <ligand>
        <name>ATP</name>
        <dbReference type="ChEBI" id="CHEBI:30616"/>
    </ligand>
</feature>
<evidence type="ECO:0000313" key="9">
    <source>
        <dbReference type="Proteomes" id="UP001585053"/>
    </source>
</evidence>
<protein>
    <submittedName>
        <fullName evidence="8">Serine/threonine-protein kinase</fullName>
        <ecNumber evidence="8">2.7.11.1</ecNumber>
    </submittedName>
</protein>
<dbReference type="PROSITE" id="PS00108">
    <property type="entry name" value="PROTEIN_KINASE_ST"/>
    <property type="match status" value="1"/>
</dbReference>
<evidence type="ECO:0000256" key="4">
    <source>
        <dbReference type="ARBA" id="ARBA00022840"/>
    </source>
</evidence>
<proteinExistence type="predicted"/>
<feature type="domain" description="Protein kinase" evidence="7">
    <location>
        <begin position="10"/>
        <end position="267"/>
    </location>
</feature>
<dbReference type="PANTHER" id="PTHR43289:SF34">
    <property type="entry name" value="SERINE_THREONINE-PROTEIN KINASE YBDM-RELATED"/>
    <property type="match status" value="1"/>
</dbReference>
<name>A0ABV5DZ74_9ACTN</name>
<dbReference type="EMBL" id="JAYMRS010000007">
    <property type="protein sequence ID" value="MFB8769896.1"/>
    <property type="molecule type" value="Genomic_DNA"/>
</dbReference>
<dbReference type="CDD" id="cd14014">
    <property type="entry name" value="STKc_PknB_like"/>
    <property type="match status" value="1"/>
</dbReference>
<evidence type="ECO:0000259" key="7">
    <source>
        <dbReference type="PROSITE" id="PS50011"/>
    </source>
</evidence>
<dbReference type="EC" id="2.7.11.1" evidence="8"/>
<keyword evidence="2 5" id="KW-0547">Nucleotide-binding</keyword>
<accession>A0ABV5DZ74</accession>
<dbReference type="GO" id="GO:0004674">
    <property type="term" value="F:protein serine/threonine kinase activity"/>
    <property type="evidence" value="ECO:0007669"/>
    <property type="project" value="UniProtKB-EC"/>
</dbReference>
<feature type="region of interest" description="Disordered" evidence="6">
    <location>
        <begin position="303"/>
        <end position="332"/>
    </location>
</feature>
<evidence type="ECO:0000256" key="1">
    <source>
        <dbReference type="ARBA" id="ARBA00022679"/>
    </source>
</evidence>
<dbReference type="InterPro" id="IPR017441">
    <property type="entry name" value="Protein_kinase_ATP_BS"/>
</dbReference>
<gene>
    <name evidence="8" type="ORF">VSQ78_19485</name>
</gene>
<dbReference type="InterPro" id="IPR011009">
    <property type="entry name" value="Kinase-like_dom_sf"/>
</dbReference>
<dbReference type="SMART" id="SM00220">
    <property type="entry name" value="S_TKc"/>
    <property type="match status" value="1"/>
</dbReference>
<reference evidence="8 9" key="1">
    <citation type="submission" date="2024-01" db="EMBL/GenBank/DDBJ databases">
        <title>Genome mining of biosynthetic gene clusters to explore secondary metabolites of Streptomyces sp.</title>
        <authorList>
            <person name="Baig A."/>
            <person name="Ajitkumar Shintre N."/>
            <person name="Kumar H."/>
            <person name="Anbarasu A."/>
            <person name="Ramaiah S."/>
        </authorList>
    </citation>
    <scope>NUCLEOTIDE SEQUENCE [LARGE SCALE GENOMIC DNA]</scope>
    <source>
        <strain evidence="8 9">A01</strain>
    </source>
</reference>
<evidence type="ECO:0000256" key="3">
    <source>
        <dbReference type="ARBA" id="ARBA00022777"/>
    </source>
</evidence>
<dbReference type="InterPro" id="IPR008271">
    <property type="entry name" value="Ser/Thr_kinase_AS"/>
</dbReference>
<evidence type="ECO:0000256" key="2">
    <source>
        <dbReference type="ARBA" id="ARBA00022741"/>
    </source>
</evidence>
<evidence type="ECO:0000313" key="8">
    <source>
        <dbReference type="EMBL" id="MFB8769896.1"/>
    </source>
</evidence>
<keyword evidence="3 8" id="KW-0418">Kinase</keyword>
<dbReference type="PANTHER" id="PTHR43289">
    <property type="entry name" value="MITOGEN-ACTIVATED PROTEIN KINASE KINASE KINASE 20-RELATED"/>
    <property type="match status" value="1"/>
</dbReference>
<evidence type="ECO:0000256" key="5">
    <source>
        <dbReference type="PROSITE-ProRule" id="PRU10141"/>
    </source>
</evidence>
<dbReference type="SUPFAM" id="SSF56112">
    <property type="entry name" value="Protein kinase-like (PK-like)"/>
    <property type="match status" value="1"/>
</dbReference>
<feature type="compositionally biased region" description="Low complexity" evidence="6">
    <location>
        <begin position="316"/>
        <end position="327"/>
    </location>
</feature>
<dbReference type="Pfam" id="PF00069">
    <property type="entry name" value="Pkinase"/>
    <property type="match status" value="1"/>
</dbReference>
<evidence type="ECO:0000256" key="6">
    <source>
        <dbReference type="SAM" id="MobiDB-lite"/>
    </source>
</evidence>
<dbReference type="Gene3D" id="3.30.200.20">
    <property type="entry name" value="Phosphorylase Kinase, domain 1"/>
    <property type="match status" value="1"/>
</dbReference>
<dbReference type="RefSeq" id="WP_081536503.1">
    <property type="nucleotide sequence ID" value="NZ_JAYMRS010000007.1"/>
</dbReference>
<dbReference type="PROSITE" id="PS00107">
    <property type="entry name" value="PROTEIN_KINASE_ATP"/>
    <property type="match status" value="1"/>
</dbReference>
<organism evidence="8 9">
    <name type="scientific">Nocardiopsis alba</name>
    <dbReference type="NCBI Taxonomy" id="53437"/>
    <lineage>
        <taxon>Bacteria</taxon>
        <taxon>Bacillati</taxon>
        <taxon>Actinomycetota</taxon>
        <taxon>Actinomycetes</taxon>
        <taxon>Streptosporangiales</taxon>
        <taxon>Nocardiopsidaceae</taxon>
        <taxon>Nocardiopsis</taxon>
    </lineage>
</organism>